<dbReference type="SUPFAM" id="SSF56496">
    <property type="entry name" value="Fibrinogen C-terminal domain-like"/>
    <property type="match status" value="1"/>
</dbReference>
<dbReference type="SMART" id="SM00186">
    <property type="entry name" value="FBG"/>
    <property type="match status" value="1"/>
</dbReference>
<protein>
    <submittedName>
        <fullName evidence="5">Techylectin-5A like protein</fullName>
    </submittedName>
</protein>
<feature type="domain" description="Fibrinogen C-terminal" evidence="4">
    <location>
        <begin position="46"/>
        <end position="272"/>
    </location>
</feature>
<reference evidence="5" key="2">
    <citation type="submission" date="2020-06" db="EMBL/GenBank/DDBJ databases">
        <authorList>
            <person name="Sheffer M."/>
        </authorList>
    </citation>
    <scope>NUCLEOTIDE SEQUENCE</scope>
</reference>
<dbReference type="PANTHER" id="PTHR19143:SF458">
    <property type="entry name" value="FIBRINOGEN C-TERMINAL DOMAIN-CONTAINING PROTEIN-RELATED"/>
    <property type="match status" value="1"/>
</dbReference>
<comment type="function">
    <text evidence="3">Lectin involved in innate immunity. Agglutinates all types of human erythrocytes, Gram-positive and Gram-negative bacteria. Has a stronger agglutinating activity towards Gram-negative bacteria than towards Gram-positive bacteria. Specifically recognizes acetyl group-containing substances on agglutinated cells. The hemagglutinating activity was inhibited by EDTA, acetyl group-containing mono- and disaccharides, N-acetyl derivatives of amino acids, other acetyl group-containing substances, propionamide and benzamide. Enhances the antimicrobial activity of big defensin against Gram-positive bacteria but not against Gram-negative bacteria.</text>
</comment>
<comment type="caution">
    <text evidence="5">The sequence shown here is derived from an EMBL/GenBank/DDBJ whole genome shotgun (WGS) entry which is preliminary data.</text>
</comment>
<dbReference type="FunFam" id="3.90.215.10:FF:000001">
    <property type="entry name" value="Tenascin isoform 1"/>
    <property type="match status" value="1"/>
</dbReference>
<gene>
    <name evidence="5" type="ORF">HNY73_015848</name>
</gene>
<dbReference type="GO" id="GO:0030246">
    <property type="term" value="F:carbohydrate binding"/>
    <property type="evidence" value="ECO:0007669"/>
    <property type="project" value="UniProtKB-ARBA"/>
</dbReference>
<dbReference type="PROSITE" id="PS00514">
    <property type="entry name" value="FIBRINOGEN_C_1"/>
    <property type="match status" value="1"/>
</dbReference>
<evidence type="ECO:0000256" key="2">
    <source>
        <dbReference type="ARBA" id="ARBA00023157"/>
    </source>
</evidence>
<name>A0A8T0EKY1_ARGBR</name>
<dbReference type="InterPro" id="IPR014716">
    <property type="entry name" value="Fibrinogen_a/b/g_C_1"/>
</dbReference>
<accession>A0A8T0EKY1</accession>
<dbReference type="Gene3D" id="3.90.215.10">
    <property type="entry name" value="Gamma Fibrinogen, chain A, domain 1"/>
    <property type="match status" value="1"/>
</dbReference>
<dbReference type="GO" id="GO:0005615">
    <property type="term" value="C:extracellular space"/>
    <property type="evidence" value="ECO:0007669"/>
    <property type="project" value="TreeGrafter"/>
</dbReference>
<evidence type="ECO:0000313" key="6">
    <source>
        <dbReference type="Proteomes" id="UP000807504"/>
    </source>
</evidence>
<dbReference type="CDD" id="cd00087">
    <property type="entry name" value="FReD"/>
    <property type="match status" value="1"/>
</dbReference>
<evidence type="ECO:0000256" key="1">
    <source>
        <dbReference type="ARBA" id="ARBA00022837"/>
    </source>
</evidence>
<proteinExistence type="predicted"/>
<dbReference type="InterPro" id="IPR036056">
    <property type="entry name" value="Fibrinogen-like_C"/>
</dbReference>
<dbReference type="InterPro" id="IPR050373">
    <property type="entry name" value="Fibrinogen_C-term_domain"/>
</dbReference>
<keyword evidence="6" id="KW-1185">Reference proteome</keyword>
<evidence type="ECO:0000313" key="5">
    <source>
        <dbReference type="EMBL" id="KAF8773165.1"/>
    </source>
</evidence>
<dbReference type="AlphaFoldDB" id="A0A8T0EKY1"/>
<evidence type="ECO:0000259" key="4">
    <source>
        <dbReference type="PROSITE" id="PS51406"/>
    </source>
</evidence>
<dbReference type="NCBIfam" id="NF040941">
    <property type="entry name" value="GGGWT_bact"/>
    <property type="match status" value="1"/>
</dbReference>
<sequence>MVILQTTGNETPKCNQNDKSLSYLDAALDMVIKAKDTYPVCPNVPANRTANPIDCAEVLRSGYNESGVYSIWPKSRVINDRPIDVFCDMETDGGGWIVLQRRGNFNRPNDYFFKDWASYKIGFGDIEKDFWLGNDNIFALTNQRLYSIRFDLKAVDGEKRYALYDSFWIDDETHKYTLHIKDYSGDSGDSMTASHNNQKFSTKDQDNDSYKGASCAESYKGGWWYSACHSSNLNGLYLRGKHESYANGVNWNSWRGYHESLDTTEMKIRPKDFRKNFIKVDSPRAL</sequence>
<reference evidence="5" key="1">
    <citation type="journal article" date="2020" name="bioRxiv">
        <title>Chromosome-level reference genome of the European wasp spider Argiope bruennichi: a resource for studies on range expansion and evolutionary adaptation.</title>
        <authorList>
            <person name="Sheffer M.M."/>
            <person name="Hoppe A."/>
            <person name="Krehenwinkel H."/>
            <person name="Uhl G."/>
            <person name="Kuss A.W."/>
            <person name="Jensen L."/>
            <person name="Jensen C."/>
            <person name="Gillespie R.G."/>
            <person name="Hoff K.J."/>
            <person name="Prost S."/>
        </authorList>
    </citation>
    <scope>NUCLEOTIDE SEQUENCE</scope>
</reference>
<keyword evidence="2" id="KW-1015">Disulfide bond</keyword>
<keyword evidence="1" id="KW-0106">Calcium</keyword>
<dbReference type="PROSITE" id="PS51406">
    <property type="entry name" value="FIBRINOGEN_C_2"/>
    <property type="match status" value="1"/>
</dbReference>
<dbReference type="EMBL" id="JABXBU010002227">
    <property type="protein sequence ID" value="KAF8773165.1"/>
    <property type="molecule type" value="Genomic_DNA"/>
</dbReference>
<dbReference type="GO" id="GO:0098609">
    <property type="term" value="P:cell-cell adhesion"/>
    <property type="evidence" value="ECO:0007669"/>
    <property type="project" value="UniProtKB-ARBA"/>
</dbReference>
<evidence type="ECO:0000256" key="3">
    <source>
        <dbReference type="ARBA" id="ARBA00053344"/>
    </source>
</evidence>
<dbReference type="Pfam" id="PF00147">
    <property type="entry name" value="Fibrinogen_C"/>
    <property type="match status" value="1"/>
</dbReference>
<organism evidence="5 6">
    <name type="scientific">Argiope bruennichi</name>
    <name type="common">Wasp spider</name>
    <name type="synonym">Aranea bruennichi</name>
    <dbReference type="NCBI Taxonomy" id="94029"/>
    <lineage>
        <taxon>Eukaryota</taxon>
        <taxon>Metazoa</taxon>
        <taxon>Ecdysozoa</taxon>
        <taxon>Arthropoda</taxon>
        <taxon>Chelicerata</taxon>
        <taxon>Arachnida</taxon>
        <taxon>Araneae</taxon>
        <taxon>Araneomorphae</taxon>
        <taxon>Entelegynae</taxon>
        <taxon>Araneoidea</taxon>
        <taxon>Araneidae</taxon>
        <taxon>Argiope</taxon>
    </lineage>
</organism>
<dbReference type="InterPro" id="IPR020837">
    <property type="entry name" value="Fibrinogen_CS"/>
</dbReference>
<dbReference type="Proteomes" id="UP000807504">
    <property type="component" value="Unassembled WGS sequence"/>
</dbReference>
<dbReference type="PANTHER" id="PTHR19143">
    <property type="entry name" value="FIBRINOGEN/TENASCIN/ANGIOPOEITIN"/>
    <property type="match status" value="1"/>
</dbReference>
<dbReference type="InterPro" id="IPR002181">
    <property type="entry name" value="Fibrinogen_a/b/g_C_dom"/>
</dbReference>